<feature type="region of interest" description="Disordered" evidence="1">
    <location>
        <begin position="70"/>
        <end position="89"/>
    </location>
</feature>
<reference evidence="2 3" key="1">
    <citation type="submission" date="2021-11" db="EMBL/GenBank/DDBJ databases">
        <title>Black yeast isolated from Biological Soil Crust.</title>
        <authorList>
            <person name="Kurbessoian T."/>
        </authorList>
    </citation>
    <scope>NUCLEOTIDE SEQUENCE [LARGE SCALE GENOMIC DNA]</scope>
    <source>
        <strain evidence="2 3">CCFEE 5522</strain>
    </source>
</reference>
<dbReference type="Proteomes" id="UP001324427">
    <property type="component" value="Unassembled WGS sequence"/>
</dbReference>
<evidence type="ECO:0000256" key="1">
    <source>
        <dbReference type="SAM" id="MobiDB-lite"/>
    </source>
</evidence>
<keyword evidence="3" id="KW-1185">Reference proteome</keyword>
<proteinExistence type="predicted"/>
<gene>
    <name evidence="2" type="ORF">LTR36_001377</name>
</gene>
<organism evidence="2 3">
    <name type="scientific">Oleoguttula mirabilis</name>
    <dbReference type="NCBI Taxonomy" id="1507867"/>
    <lineage>
        <taxon>Eukaryota</taxon>
        <taxon>Fungi</taxon>
        <taxon>Dikarya</taxon>
        <taxon>Ascomycota</taxon>
        <taxon>Pezizomycotina</taxon>
        <taxon>Dothideomycetes</taxon>
        <taxon>Dothideomycetidae</taxon>
        <taxon>Mycosphaerellales</taxon>
        <taxon>Teratosphaeriaceae</taxon>
        <taxon>Oleoguttula</taxon>
    </lineage>
</organism>
<feature type="compositionally biased region" description="Polar residues" evidence="1">
    <location>
        <begin position="1"/>
        <end position="13"/>
    </location>
</feature>
<evidence type="ECO:0000313" key="3">
    <source>
        <dbReference type="Proteomes" id="UP001324427"/>
    </source>
</evidence>
<dbReference type="Gene3D" id="2.60.270.60">
    <property type="match status" value="1"/>
</dbReference>
<accession>A0AAV9JNL5</accession>
<comment type="caution">
    <text evidence="2">The sequence shown here is derived from an EMBL/GenBank/DDBJ whole genome shotgun (WGS) entry which is preliminary data.</text>
</comment>
<feature type="region of interest" description="Disordered" evidence="1">
    <location>
        <begin position="1"/>
        <end position="58"/>
    </location>
</feature>
<name>A0AAV9JNL5_9PEZI</name>
<protein>
    <submittedName>
        <fullName evidence="2">Uncharacterized protein</fullName>
    </submittedName>
</protein>
<evidence type="ECO:0000313" key="2">
    <source>
        <dbReference type="EMBL" id="KAK4547156.1"/>
    </source>
</evidence>
<dbReference type="EMBL" id="JAVFHQ010000012">
    <property type="protein sequence ID" value="KAK4547156.1"/>
    <property type="molecule type" value="Genomic_DNA"/>
</dbReference>
<dbReference type="AlphaFoldDB" id="A0AAV9JNL5"/>
<sequence>MSIPSPASKQHSPSPRLAAGDDEAGVGKQRRKHGKDSGHASQTHVAAPVAEGKASRLPYCTDLSAERLIAKKAMPSDRTTSPVDENLFRSAVSHAEDEEHDSTYPDAPPEELLPPPDFQPFFTLVENPDTGEHHHPSVHYLFSDDDEEIMSDATLMAIDQAAASGEQAEVEERIVVIDMAADGKSVVSATSLSSHWQALRTVIGQAPSWGDSSDAADKGRMLKLSGQGALDVASQKDNRTKVDRMEELAIRFGERLASLDEVLGKEAEEGTAQGASLHRISSNV</sequence>